<dbReference type="Proteomes" id="UP001147653">
    <property type="component" value="Unassembled WGS sequence"/>
</dbReference>
<organism evidence="3 4">
    <name type="scientific">Solirubrobacter phytolaccae</name>
    <dbReference type="NCBI Taxonomy" id="1404360"/>
    <lineage>
        <taxon>Bacteria</taxon>
        <taxon>Bacillati</taxon>
        <taxon>Actinomycetota</taxon>
        <taxon>Thermoleophilia</taxon>
        <taxon>Solirubrobacterales</taxon>
        <taxon>Solirubrobacteraceae</taxon>
        <taxon>Solirubrobacter</taxon>
    </lineage>
</organism>
<keyword evidence="4" id="KW-1185">Reference proteome</keyword>
<reference evidence="3" key="1">
    <citation type="submission" date="2022-10" db="EMBL/GenBank/DDBJ databases">
        <title>The WGS of Solirubrobacter phytolaccae KCTC 29190.</title>
        <authorList>
            <person name="Jiang Z."/>
        </authorList>
    </citation>
    <scope>NUCLEOTIDE SEQUENCE</scope>
    <source>
        <strain evidence="3">KCTC 29190</strain>
    </source>
</reference>
<feature type="domain" description="GP-PDE" evidence="2">
    <location>
        <begin position="209"/>
        <end position="445"/>
    </location>
</feature>
<evidence type="ECO:0000259" key="2">
    <source>
        <dbReference type="PROSITE" id="PS51704"/>
    </source>
</evidence>
<dbReference type="GO" id="GO:0006629">
    <property type="term" value="P:lipid metabolic process"/>
    <property type="evidence" value="ECO:0007669"/>
    <property type="project" value="InterPro"/>
</dbReference>
<dbReference type="InterPro" id="IPR030395">
    <property type="entry name" value="GP_PDE_dom"/>
</dbReference>
<protein>
    <submittedName>
        <fullName evidence="3">Glycerophosphodiester phosphodiesterase family protein</fullName>
    </submittedName>
</protein>
<dbReference type="SUPFAM" id="SSF51695">
    <property type="entry name" value="PLC-like phosphodiesterases"/>
    <property type="match status" value="1"/>
</dbReference>
<dbReference type="Gene3D" id="3.20.20.190">
    <property type="entry name" value="Phosphatidylinositol (PI) phosphodiesterase"/>
    <property type="match status" value="1"/>
</dbReference>
<dbReference type="EMBL" id="JAPDDP010000012">
    <property type="protein sequence ID" value="MDA0180392.1"/>
    <property type="molecule type" value="Genomic_DNA"/>
</dbReference>
<feature type="compositionally biased region" description="Low complexity" evidence="1">
    <location>
        <begin position="622"/>
        <end position="643"/>
    </location>
</feature>
<dbReference type="PANTHER" id="PTHR46211:SF1">
    <property type="entry name" value="GLYCEROPHOSPHODIESTER PHOSPHODIESTERASE, CYTOPLASMIC"/>
    <property type="match status" value="1"/>
</dbReference>
<feature type="region of interest" description="Disordered" evidence="1">
    <location>
        <begin position="599"/>
        <end position="660"/>
    </location>
</feature>
<dbReference type="GO" id="GO:0008081">
    <property type="term" value="F:phosphoric diester hydrolase activity"/>
    <property type="evidence" value="ECO:0007669"/>
    <property type="project" value="InterPro"/>
</dbReference>
<dbReference type="AlphaFoldDB" id="A0A9X3SEG8"/>
<dbReference type="Pfam" id="PF03009">
    <property type="entry name" value="GDPD"/>
    <property type="match status" value="1"/>
</dbReference>
<evidence type="ECO:0000313" key="4">
    <source>
        <dbReference type="Proteomes" id="UP001147653"/>
    </source>
</evidence>
<sequence length="745" mass="77557">MSLPASALAADPVVDEHFDAGVLPAGWTAREGTWSVTDGRLVGRSTSSAQISRLTFGPRLENYRFEATVRFESLVNGDGTRWTALGLDMPLDGSTPWWHAAMRSNTTAANGTELAQRTTANGWNVPSTAAAPTAAGTGRDVKVKIEVFGAKARWFFNGVLVQEAKVLQRSADGRLGFVVNGAVVSFDDVVVTPLDAEPLVRPNDRTTTPAIIAHRGYSAITPENTLVAMDAGSRAGADWVEIDVATSTDGVPYVLHDDTVDRTTAGTGALNTLTSSVLDTLEAGEWFSPAHKGEPLPRFSAALDQTQRMAADLLLEVKGPETRAQMETIIGMIKARGLVGKVLLQSFDEQVLRDAYAIEPQLRLGLLRGSIDADPVAVARGLHAIAYNPDWNALSARRSVVADLNAAGVAVMPYTVDSPDTWLQMRDAGVDGIITNKPGTLDGWNARYRQGGVPNAPKAVISAPVDGAVLTRGEVLSLAFDTSDSVATALLDGKPVVEGAALRADELALGAHEVKLSARSSSGETAEAVARFTVVPSATGVASVVATKRGIPNVQRVLLLEMALSHSWKRLLDAVKAHESELGETVAALLIADATALRAAEGDGPSTPGEPIQGPPGPVGPAGPSGTDGAPGPVGAAGAAGPVGPLGPVGPQGPKGEKGDTLDVKVTCDLSSDGKSIVCTIKTVVPTSTFKGTARLQGTKAAKQVSGKGSTKFRLKSAKRLKKAPKVVLTLKSGTRSKAVTVRAR</sequence>
<dbReference type="InterPro" id="IPR008160">
    <property type="entry name" value="Collagen"/>
</dbReference>
<dbReference type="InterPro" id="IPR017946">
    <property type="entry name" value="PLC-like_Pdiesterase_TIM-brl"/>
</dbReference>
<gene>
    <name evidence="3" type="ORF">OJ997_08815</name>
</gene>
<evidence type="ECO:0000313" key="3">
    <source>
        <dbReference type="EMBL" id="MDA0180392.1"/>
    </source>
</evidence>
<dbReference type="PANTHER" id="PTHR46211">
    <property type="entry name" value="GLYCEROPHOSPHORYL DIESTER PHOSPHODIESTERASE"/>
    <property type="match status" value="1"/>
</dbReference>
<dbReference type="RefSeq" id="WP_270024699.1">
    <property type="nucleotide sequence ID" value="NZ_JAPDDP010000012.1"/>
</dbReference>
<dbReference type="PROSITE" id="PS51704">
    <property type="entry name" value="GP_PDE"/>
    <property type="match status" value="1"/>
</dbReference>
<name>A0A9X3SEG8_9ACTN</name>
<accession>A0A9X3SEG8</accession>
<evidence type="ECO:0000256" key="1">
    <source>
        <dbReference type="SAM" id="MobiDB-lite"/>
    </source>
</evidence>
<dbReference type="Gene3D" id="2.60.120.560">
    <property type="entry name" value="Exo-inulinase, domain 1"/>
    <property type="match status" value="1"/>
</dbReference>
<proteinExistence type="predicted"/>
<dbReference type="Pfam" id="PF01391">
    <property type="entry name" value="Collagen"/>
    <property type="match status" value="1"/>
</dbReference>
<comment type="caution">
    <text evidence="3">The sequence shown here is derived from an EMBL/GenBank/DDBJ whole genome shotgun (WGS) entry which is preliminary data.</text>
</comment>